<keyword evidence="9" id="KW-1185">Reference proteome</keyword>
<keyword evidence="3" id="KW-1003">Cell membrane</keyword>
<sequence>MNGLTLQLGDDQLSWLTQRDPRTRIITAMLFSLVTVSLNHPALLTAALMIAIATALAAGLRPSLLLNRILALEAFMLVMLALLPFTTPGAAVFTLGPLTATEEGLTLALTIALKANSVVLMLLALVGTLEPVVLGHALARLHVPPKLVHLFLLTVRYISVLHQEYQSLRRAMRARAFMPGSNFHTWRSLGNLLGMLLVRSLERSQRVMAAMKCRGFDGRFFLINELYWQWRDSLMLCVALPTLGTLVTLELLL</sequence>
<evidence type="ECO:0000256" key="5">
    <source>
        <dbReference type="ARBA" id="ARBA00022989"/>
    </source>
</evidence>
<evidence type="ECO:0000256" key="3">
    <source>
        <dbReference type="ARBA" id="ARBA00022475"/>
    </source>
</evidence>
<dbReference type="OrthoDB" id="4533at2"/>
<keyword evidence="6 7" id="KW-0472">Membrane</keyword>
<feature type="transmembrane region" description="Helical" evidence="7">
    <location>
        <begin position="105"/>
        <end position="126"/>
    </location>
</feature>
<dbReference type="Proteomes" id="UP000005856">
    <property type="component" value="Unassembled WGS sequence"/>
</dbReference>
<accession>A6F033</accession>
<dbReference type="NCBIfam" id="TIGR02454">
    <property type="entry name" value="ECF_T_CbiQ"/>
    <property type="match status" value="1"/>
</dbReference>
<organism evidence="8 9">
    <name type="scientific">Marinobacter algicola DG893</name>
    <dbReference type="NCBI Taxonomy" id="443152"/>
    <lineage>
        <taxon>Bacteria</taxon>
        <taxon>Pseudomonadati</taxon>
        <taxon>Pseudomonadota</taxon>
        <taxon>Gammaproteobacteria</taxon>
        <taxon>Pseudomonadales</taxon>
        <taxon>Marinobacteraceae</taxon>
        <taxon>Marinobacter</taxon>
    </lineage>
</organism>
<reference evidence="8 9" key="1">
    <citation type="submission" date="2007-06" db="EMBL/GenBank/DDBJ databases">
        <authorList>
            <person name="Green D."/>
            <person name="Ferriera S."/>
            <person name="Johnson J."/>
            <person name="Kravitz S."/>
            <person name="Beeson K."/>
            <person name="Sutton G."/>
            <person name="Rogers Y.-H."/>
            <person name="Friedman R."/>
            <person name="Frazier M."/>
            <person name="Venter J.C."/>
        </authorList>
    </citation>
    <scope>NUCLEOTIDE SEQUENCE [LARGE SCALE GENOMIC DNA]</scope>
    <source>
        <strain evidence="8 9">DG893</strain>
    </source>
</reference>
<comment type="subcellular location">
    <subcellularLocation>
        <location evidence="1">Cell membrane</location>
        <topology evidence="1">Multi-pass membrane protein</topology>
    </subcellularLocation>
</comment>
<dbReference type="InterPro" id="IPR012809">
    <property type="entry name" value="ECF_CbiQ"/>
</dbReference>
<evidence type="ECO:0000256" key="1">
    <source>
        <dbReference type="ARBA" id="ARBA00004651"/>
    </source>
</evidence>
<evidence type="ECO:0000256" key="6">
    <source>
        <dbReference type="ARBA" id="ARBA00023136"/>
    </source>
</evidence>
<dbReference type="GO" id="GO:0043190">
    <property type="term" value="C:ATP-binding cassette (ABC) transporter complex"/>
    <property type="evidence" value="ECO:0007669"/>
    <property type="project" value="InterPro"/>
</dbReference>
<dbReference type="AlphaFoldDB" id="A6F033"/>
<evidence type="ECO:0000256" key="7">
    <source>
        <dbReference type="SAM" id="Phobius"/>
    </source>
</evidence>
<dbReference type="InterPro" id="IPR003339">
    <property type="entry name" value="ABC/ECF_trnsptr_transmembrane"/>
</dbReference>
<protein>
    <submittedName>
        <fullName evidence="8">Cobalt transport protein</fullName>
    </submittedName>
</protein>
<proteinExistence type="inferred from homology"/>
<keyword evidence="4 7" id="KW-0812">Transmembrane</keyword>
<keyword evidence="5 7" id="KW-1133">Transmembrane helix</keyword>
<dbReference type="EMBL" id="ABCP01000011">
    <property type="protein sequence ID" value="EDM47946.1"/>
    <property type="molecule type" value="Genomic_DNA"/>
</dbReference>
<name>A6F033_9GAMM</name>
<dbReference type="eggNOG" id="COG0619">
    <property type="taxonomic scope" value="Bacteria"/>
</dbReference>
<feature type="transmembrane region" description="Helical" evidence="7">
    <location>
        <begin position="65"/>
        <end position="85"/>
    </location>
</feature>
<dbReference type="Pfam" id="PF02361">
    <property type="entry name" value="CbiQ"/>
    <property type="match status" value="1"/>
</dbReference>
<dbReference type="RefSeq" id="WP_007153629.1">
    <property type="nucleotide sequence ID" value="NZ_ABCP01000011.1"/>
</dbReference>
<dbReference type="PANTHER" id="PTHR34857">
    <property type="entry name" value="SLL0384 PROTEIN"/>
    <property type="match status" value="1"/>
</dbReference>
<evidence type="ECO:0000256" key="2">
    <source>
        <dbReference type="ARBA" id="ARBA00008564"/>
    </source>
</evidence>
<dbReference type="InterPro" id="IPR051611">
    <property type="entry name" value="ECF_transporter_component"/>
</dbReference>
<comment type="caution">
    <text evidence="8">The sequence shown here is derived from an EMBL/GenBank/DDBJ whole genome shotgun (WGS) entry which is preliminary data.</text>
</comment>
<comment type="similarity">
    <text evidence="2">Belongs to the CbiQ family.</text>
</comment>
<evidence type="ECO:0000256" key="4">
    <source>
        <dbReference type="ARBA" id="ARBA00022692"/>
    </source>
</evidence>
<dbReference type="PANTHER" id="PTHR34857:SF2">
    <property type="entry name" value="SLL0384 PROTEIN"/>
    <property type="match status" value="1"/>
</dbReference>
<dbReference type="STRING" id="443152.MDG893_15190"/>
<dbReference type="CDD" id="cd16914">
    <property type="entry name" value="EcfT"/>
    <property type="match status" value="1"/>
</dbReference>
<dbReference type="GO" id="GO:0006824">
    <property type="term" value="P:cobalt ion transport"/>
    <property type="evidence" value="ECO:0007669"/>
    <property type="project" value="InterPro"/>
</dbReference>
<evidence type="ECO:0000313" key="9">
    <source>
        <dbReference type="Proteomes" id="UP000005856"/>
    </source>
</evidence>
<feature type="transmembrane region" description="Helical" evidence="7">
    <location>
        <begin position="25"/>
        <end position="58"/>
    </location>
</feature>
<evidence type="ECO:0000313" key="8">
    <source>
        <dbReference type="EMBL" id="EDM47946.1"/>
    </source>
</evidence>
<gene>
    <name evidence="8" type="ORF">MDG893_15190</name>
</gene>